<comment type="caution">
    <text evidence="1">The sequence shown here is derived from an EMBL/GenBank/DDBJ whole genome shotgun (WGS) entry which is preliminary data.</text>
</comment>
<gene>
    <name evidence="1" type="ORF">LOK49_LG06G00696</name>
</gene>
<dbReference type="Proteomes" id="UP001060215">
    <property type="component" value="Chromosome 5"/>
</dbReference>
<reference evidence="1 2" key="1">
    <citation type="journal article" date="2022" name="Plant J.">
        <title>Chromosome-level genome of Camellia lanceoleosa provides a valuable resource for understanding genome evolution and self-incompatibility.</title>
        <authorList>
            <person name="Gong W."/>
            <person name="Xiao S."/>
            <person name="Wang L."/>
            <person name="Liao Z."/>
            <person name="Chang Y."/>
            <person name="Mo W."/>
            <person name="Hu G."/>
            <person name="Li W."/>
            <person name="Zhao G."/>
            <person name="Zhu H."/>
            <person name="Hu X."/>
            <person name="Ji K."/>
            <person name="Xiang X."/>
            <person name="Song Q."/>
            <person name="Yuan D."/>
            <person name="Jin S."/>
            <person name="Zhang L."/>
        </authorList>
    </citation>
    <scope>NUCLEOTIDE SEQUENCE [LARGE SCALE GENOMIC DNA]</scope>
    <source>
        <strain evidence="1">SQ_2022a</strain>
    </source>
</reference>
<accession>A0ACC0HJT8</accession>
<sequence length="155" mass="17206">MGVSDTNPLTQLGLPPGFGFTRRTKSFWFSTYAEKSLGTTSLQIIEISICISSTRGFCPLDDWVLCRIYKKNSSAQKPIFDDPAKEQSHGSSSSSSQFDDMLTDSSLPEINHHFFALPKPNSFKPTRPDDKINIQSLFGQFRLGNSADPPPPCQN</sequence>
<name>A0ACC0HJT8_9ERIC</name>
<dbReference type="EMBL" id="CM045762">
    <property type="protein sequence ID" value="KAI8012221.1"/>
    <property type="molecule type" value="Genomic_DNA"/>
</dbReference>
<organism evidence="1 2">
    <name type="scientific">Camellia lanceoleosa</name>
    <dbReference type="NCBI Taxonomy" id="1840588"/>
    <lineage>
        <taxon>Eukaryota</taxon>
        <taxon>Viridiplantae</taxon>
        <taxon>Streptophyta</taxon>
        <taxon>Embryophyta</taxon>
        <taxon>Tracheophyta</taxon>
        <taxon>Spermatophyta</taxon>
        <taxon>Magnoliopsida</taxon>
        <taxon>eudicotyledons</taxon>
        <taxon>Gunneridae</taxon>
        <taxon>Pentapetalae</taxon>
        <taxon>asterids</taxon>
        <taxon>Ericales</taxon>
        <taxon>Theaceae</taxon>
        <taxon>Camellia</taxon>
    </lineage>
</organism>
<evidence type="ECO:0000313" key="2">
    <source>
        <dbReference type="Proteomes" id="UP001060215"/>
    </source>
</evidence>
<evidence type="ECO:0000313" key="1">
    <source>
        <dbReference type="EMBL" id="KAI8012221.1"/>
    </source>
</evidence>
<proteinExistence type="predicted"/>
<protein>
    <submittedName>
        <fullName evidence="1">NAC domain-containing protein JA2L</fullName>
    </submittedName>
</protein>
<keyword evidence="2" id="KW-1185">Reference proteome</keyword>